<protein>
    <submittedName>
        <fullName evidence="2">DUF4860 domain-containing protein</fullName>
    </submittedName>
</protein>
<keyword evidence="1" id="KW-1133">Transmembrane helix</keyword>
<evidence type="ECO:0000313" key="3">
    <source>
        <dbReference type="Proteomes" id="UP000886860"/>
    </source>
</evidence>
<reference evidence="2" key="1">
    <citation type="submission" date="2020-10" db="EMBL/GenBank/DDBJ databases">
        <authorList>
            <person name="Gilroy R."/>
        </authorList>
    </citation>
    <scope>NUCLEOTIDE SEQUENCE</scope>
    <source>
        <strain evidence="2">CHK123-3438</strain>
    </source>
</reference>
<feature type="transmembrane region" description="Helical" evidence="1">
    <location>
        <begin position="20"/>
        <end position="41"/>
    </location>
</feature>
<dbReference type="AlphaFoldDB" id="A0A9D1KFS3"/>
<reference evidence="2" key="2">
    <citation type="journal article" date="2021" name="PeerJ">
        <title>Extensive microbial diversity within the chicken gut microbiome revealed by metagenomics and culture.</title>
        <authorList>
            <person name="Gilroy R."/>
            <person name="Ravi A."/>
            <person name="Getino M."/>
            <person name="Pursley I."/>
            <person name="Horton D.L."/>
            <person name="Alikhan N.F."/>
            <person name="Baker D."/>
            <person name="Gharbi K."/>
            <person name="Hall N."/>
            <person name="Watson M."/>
            <person name="Adriaenssens E.M."/>
            <person name="Foster-Nyarko E."/>
            <person name="Jarju S."/>
            <person name="Secka A."/>
            <person name="Antonio M."/>
            <person name="Oren A."/>
            <person name="Chaudhuri R.R."/>
            <person name="La Ragione R."/>
            <person name="Hildebrand F."/>
            <person name="Pallen M.J."/>
        </authorList>
    </citation>
    <scope>NUCLEOTIDE SEQUENCE</scope>
    <source>
        <strain evidence="2">CHK123-3438</strain>
    </source>
</reference>
<name>A0A9D1KFS3_9FIRM</name>
<organism evidence="2 3">
    <name type="scientific">Candidatus Caccovicinus merdipullorum</name>
    <dbReference type="NCBI Taxonomy" id="2840724"/>
    <lineage>
        <taxon>Bacteria</taxon>
        <taxon>Bacillati</taxon>
        <taxon>Bacillota</taxon>
        <taxon>Clostridia</taxon>
        <taxon>Eubacteriales</taxon>
        <taxon>Candidatus Caccovicinus</taxon>
    </lineage>
</organism>
<accession>A0A9D1KFS3</accession>
<evidence type="ECO:0000256" key="1">
    <source>
        <dbReference type="SAM" id="Phobius"/>
    </source>
</evidence>
<evidence type="ECO:0000313" key="2">
    <source>
        <dbReference type="EMBL" id="HIT40767.1"/>
    </source>
</evidence>
<gene>
    <name evidence="2" type="ORF">IAB60_01495</name>
</gene>
<keyword evidence="1" id="KW-0472">Membrane</keyword>
<dbReference type="Proteomes" id="UP000886860">
    <property type="component" value="Unassembled WGS sequence"/>
</dbReference>
<comment type="caution">
    <text evidence="2">The sequence shown here is derived from an EMBL/GenBank/DDBJ whole genome shotgun (WGS) entry which is preliminary data.</text>
</comment>
<keyword evidence="1" id="KW-0812">Transmembrane</keyword>
<sequence>MKNQEGAGKGRSRGQAVNFLFTMLLFLAFVLCALFTVLIGGKVYENINRRSQENFTGSVALQYVANKVRQGDMEGAVRVRTVDDVPVLELDSRIEGGNYVTWIYWYDGSIRELFFDPADGLGLEDGLSILECSGFFVSQSGDGSLITLSTEGEGGGELTLSVRSGRGGAEDE</sequence>
<proteinExistence type="predicted"/>
<dbReference type="EMBL" id="DVKS01000027">
    <property type="protein sequence ID" value="HIT40767.1"/>
    <property type="molecule type" value="Genomic_DNA"/>
</dbReference>
<dbReference type="InterPro" id="IPR032340">
    <property type="entry name" value="DUF4860"/>
</dbReference>
<dbReference type="Pfam" id="PF16152">
    <property type="entry name" value="DUF4860"/>
    <property type="match status" value="1"/>
</dbReference>